<dbReference type="Pfam" id="PF08544">
    <property type="entry name" value="GHMP_kinases_C"/>
    <property type="match status" value="1"/>
</dbReference>
<protein>
    <recommendedName>
        <fullName evidence="10">Homoserine kinase</fullName>
    </recommendedName>
</protein>
<keyword evidence="1" id="KW-0028">Amino-acid biosynthesis</keyword>
<dbReference type="SUPFAM" id="SSF54211">
    <property type="entry name" value="Ribosomal protein S5 domain 2-like"/>
    <property type="match status" value="1"/>
</dbReference>
<dbReference type="PIRSF" id="PIRSF000676">
    <property type="entry name" value="Homoser_kin"/>
    <property type="match status" value="1"/>
</dbReference>
<keyword evidence="6" id="KW-0067">ATP-binding</keyword>
<proteinExistence type="predicted"/>
<dbReference type="InterPro" id="IPR036554">
    <property type="entry name" value="GHMP_kinase_C_sf"/>
</dbReference>
<evidence type="ECO:0000256" key="2">
    <source>
        <dbReference type="ARBA" id="ARBA00022679"/>
    </source>
</evidence>
<name>A0A381QD38_9ZZZZ</name>
<sequence length="289" mass="29536">MGEPGDEVEARLRNEPGVVISAVHGDGGRLPTEAARNVAGVATAAVLAESRIEDVGVEIEVWKGLPISGGMGGSAASAVAAVVAADALLQTGLSPEALLRCASEGERGPKRDTHPDNIAPALHGGIVMVRPEEPEIVIPLPVPTGLAVALVHPDLELETSEMRGILPDVLPLKQAVRQWGDCAALVVGLYEEDWDLITRALVDRAAEPHRSPFIPGFDAVRAAGLEAGALGAGLSGSGPSMFALCRSVSEAESVATAMAGAFAEVGLEGVDTHVSKVGDTGAHMIEAPA</sequence>
<evidence type="ECO:0008006" key="10">
    <source>
        <dbReference type="Google" id="ProtNLM"/>
    </source>
</evidence>
<keyword evidence="4" id="KW-0547">Nucleotide-binding</keyword>
<dbReference type="AlphaFoldDB" id="A0A381QD38"/>
<dbReference type="PANTHER" id="PTHR20861">
    <property type="entry name" value="HOMOSERINE/4-DIPHOSPHOCYTIDYL-2-C-METHYL-D-ERYTHRITOL KINASE"/>
    <property type="match status" value="1"/>
</dbReference>
<keyword evidence="3" id="KW-0791">Threonine biosynthesis</keyword>
<dbReference type="InterPro" id="IPR006204">
    <property type="entry name" value="GHMP_kinase_N_dom"/>
</dbReference>
<evidence type="ECO:0000259" key="8">
    <source>
        <dbReference type="Pfam" id="PF08544"/>
    </source>
</evidence>
<dbReference type="NCBIfam" id="NF002288">
    <property type="entry name" value="PRK01212.1-4"/>
    <property type="match status" value="1"/>
</dbReference>
<dbReference type="InterPro" id="IPR013750">
    <property type="entry name" value="GHMP_kinase_C_dom"/>
</dbReference>
<keyword evidence="2" id="KW-0808">Transferase</keyword>
<gene>
    <name evidence="9" type="ORF">METZ01_LOCUS29163</name>
</gene>
<accession>A0A381QD38</accession>
<dbReference type="InterPro" id="IPR000870">
    <property type="entry name" value="Homoserine_kinase"/>
</dbReference>
<keyword evidence="5" id="KW-0418">Kinase</keyword>
<dbReference type="Pfam" id="PF00288">
    <property type="entry name" value="GHMP_kinases_N"/>
    <property type="match status" value="1"/>
</dbReference>
<evidence type="ECO:0000256" key="6">
    <source>
        <dbReference type="ARBA" id="ARBA00022840"/>
    </source>
</evidence>
<dbReference type="Gene3D" id="3.30.230.10">
    <property type="match status" value="1"/>
</dbReference>
<dbReference type="EMBL" id="UINC01001272">
    <property type="protein sequence ID" value="SUZ76309.1"/>
    <property type="molecule type" value="Genomic_DNA"/>
</dbReference>
<dbReference type="InterPro" id="IPR020568">
    <property type="entry name" value="Ribosomal_Su5_D2-typ_SF"/>
</dbReference>
<reference evidence="9" key="1">
    <citation type="submission" date="2018-05" db="EMBL/GenBank/DDBJ databases">
        <authorList>
            <person name="Lanie J.A."/>
            <person name="Ng W.-L."/>
            <person name="Kazmierczak K.M."/>
            <person name="Andrzejewski T.M."/>
            <person name="Davidsen T.M."/>
            <person name="Wayne K.J."/>
            <person name="Tettelin H."/>
            <person name="Glass J.I."/>
            <person name="Rusch D."/>
            <person name="Podicherti R."/>
            <person name="Tsui H.-C.T."/>
            <person name="Winkler M.E."/>
        </authorList>
    </citation>
    <scope>NUCLEOTIDE SEQUENCE</scope>
</reference>
<evidence type="ECO:0000256" key="4">
    <source>
        <dbReference type="ARBA" id="ARBA00022741"/>
    </source>
</evidence>
<dbReference type="GO" id="GO:0009088">
    <property type="term" value="P:threonine biosynthetic process"/>
    <property type="evidence" value="ECO:0007669"/>
    <property type="project" value="UniProtKB-KW"/>
</dbReference>
<dbReference type="GO" id="GO:0004413">
    <property type="term" value="F:homoserine kinase activity"/>
    <property type="evidence" value="ECO:0007669"/>
    <property type="project" value="InterPro"/>
</dbReference>
<dbReference type="PRINTS" id="PR00958">
    <property type="entry name" value="HOMSERKINASE"/>
</dbReference>
<organism evidence="9">
    <name type="scientific">marine metagenome</name>
    <dbReference type="NCBI Taxonomy" id="408172"/>
    <lineage>
        <taxon>unclassified sequences</taxon>
        <taxon>metagenomes</taxon>
        <taxon>ecological metagenomes</taxon>
    </lineage>
</organism>
<dbReference type="Gene3D" id="3.30.70.890">
    <property type="entry name" value="GHMP kinase, C-terminal domain"/>
    <property type="match status" value="1"/>
</dbReference>
<evidence type="ECO:0000259" key="7">
    <source>
        <dbReference type="Pfam" id="PF00288"/>
    </source>
</evidence>
<evidence type="ECO:0000313" key="9">
    <source>
        <dbReference type="EMBL" id="SUZ76309.1"/>
    </source>
</evidence>
<feature type="domain" description="GHMP kinase N-terminal" evidence="7">
    <location>
        <begin position="46"/>
        <end position="125"/>
    </location>
</feature>
<evidence type="ECO:0000256" key="3">
    <source>
        <dbReference type="ARBA" id="ARBA00022697"/>
    </source>
</evidence>
<evidence type="ECO:0000256" key="5">
    <source>
        <dbReference type="ARBA" id="ARBA00022777"/>
    </source>
</evidence>
<feature type="domain" description="GHMP kinase C-terminal" evidence="8">
    <location>
        <begin position="187"/>
        <end position="262"/>
    </location>
</feature>
<dbReference type="PANTHER" id="PTHR20861:SF1">
    <property type="entry name" value="HOMOSERINE KINASE"/>
    <property type="match status" value="1"/>
</dbReference>
<dbReference type="SUPFAM" id="SSF55060">
    <property type="entry name" value="GHMP Kinase, C-terminal domain"/>
    <property type="match status" value="1"/>
</dbReference>
<dbReference type="NCBIfam" id="TIGR00191">
    <property type="entry name" value="thrB"/>
    <property type="match status" value="1"/>
</dbReference>
<dbReference type="GO" id="GO:0005524">
    <property type="term" value="F:ATP binding"/>
    <property type="evidence" value="ECO:0007669"/>
    <property type="project" value="UniProtKB-KW"/>
</dbReference>
<evidence type="ECO:0000256" key="1">
    <source>
        <dbReference type="ARBA" id="ARBA00022605"/>
    </source>
</evidence>
<dbReference type="InterPro" id="IPR014721">
    <property type="entry name" value="Ribsml_uS5_D2-typ_fold_subgr"/>
</dbReference>